<dbReference type="Gene3D" id="2.60.40.4150">
    <property type="entry name" value="Type VI secretion system, lipoprotein SciN"/>
    <property type="match status" value="1"/>
</dbReference>
<accession>A0A645CBY7</accession>
<proteinExistence type="predicted"/>
<gene>
    <name evidence="1" type="ORF">SDC9_121433</name>
</gene>
<dbReference type="InterPro" id="IPR038706">
    <property type="entry name" value="Type_VI_SciN-like_sf"/>
</dbReference>
<dbReference type="AlphaFoldDB" id="A0A645CBY7"/>
<reference evidence="1" key="1">
    <citation type="submission" date="2019-08" db="EMBL/GenBank/DDBJ databases">
        <authorList>
            <person name="Kucharzyk K."/>
            <person name="Murdoch R.W."/>
            <person name="Higgins S."/>
            <person name="Loffler F."/>
        </authorList>
    </citation>
    <scope>NUCLEOTIDE SEQUENCE</scope>
</reference>
<protein>
    <recommendedName>
        <fullName evidence="2">Type VI secretion system lipoprotein TssJ</fullName>
    </recommendedName>
</protein>
<dbReference type="InterPro" id="IPR017734">
    <property type="entry name" value="T6SS_SciN"/>
</dbReference>
<dbReference type="EMBL" id="VSSQ01025969">
    <property type="protein sequence ID" value="MPM74445.1"/>
    <property type="molecule type" value="Genomic_DNA"/>
</dbReference>
<dbReference type="Pfam" id="PF12790">
    <property type="entry name" value="T6SS-SciN"/>
    <property type="match status" value="1"/>
</dbReference>
<dbReference type="PANTHER" id="PTHR37625:SF4">
    <property type="entry name" value="OUTER MEMBRANE LIPOPROTEIN"/>
    <property type="match status" value="1"/>
</dbReference>
<dbReference type="NCBIfam" id="TIGR03352">
    <property type="entry name" value="VI_chp_3"/>
    <property type="match status" value="1"/>
</dbReference>
<evidence type="ECO:0008006" key="2">
    <source>
        <dbReference type="Google" id="ProtNLM"/>
    </source>
</evidence>
<organism evidence="1">
    <name type="scientific">bioreactor metagenome</name>
    <dbReference type="NCBI Taxonomy" id="1076179"/>
    <lineage>
        <taxon>unclassified sequences</taxon>
        <taxon>metagenomes</taxon>
        <taxon>ecological metagenomes</taxon>
    </lineage>
</organism>
<comment type="caution">
    <text evidence="1">The sequence shown here is derived from an EMBL/GenBank/DDBJ whole genome shotgun (WGS) entry which is preliminary data.</text>
</comment>
<dbReference type="PANTHER" id="PTHR37625">
    <property type="entry name" value="OUTER MEMBRANE LIPOPROTEIN-RELATED"/>
    <property type="match status" value="1"/>
</dbReference>
<evidence type="ECO:0000313" key="1">
    <source>
        <dbReference type="EMBL" id="MPM74445.1"/>
    </source>
</evidence>
<sequence>MHFLFVGKVRLISFAGCTNLIKAVGRFARMGGRLAVSLLVMAAMNGCAQMSAVQLAGSAVGMVLEATGVIKKDGDPSKISRDMSVRIYTGDQLNLSSSGKPLSLVAKIYVLRANEKFKGMTYPQITSGEQEKEALGEELISVREIVLLPGKSYDITLKVPGDATAIGVVGMFRTPYQARWKLAFDNKLSFDNGITIGAHACAFSASKGALIADISPETVRSLVGVQCNA</sequence>
<name>A0A645CBY7_9ZZZZ</name>